<dbReference type="Proteomes" id="UP001497680">
    <property type="component" value="Unassembled WGS sequence"/>
</dbReference>
<sequence length="274" mass="29984">MPALTALTKTLLSFAAFCFGTVVSTGAKPDSTMASLRRAPPLLFPAAAKHTATVIFAHGLGDTGYGWAPVVENWRRRERLDEVKFILPHAPRMPVTAADGMPIPAWYDIFALSGKTDDIRKDQDERGILESREYFSGLIQAEIDSGIAANRIILGGFSQGGALSLFSGLTSKVKLGGIVALSCYLPLDAKFGDFLKENDHNRKTPILMCHGDQDQVVPYNFGKMSYENLKGQGFDVTMKIYPGMAHSADLEELNEIEAFLTARLPREADKKSEL</sequence>
<proteinExistence type="predicted"/>
<evidence type="ECO:0000313" key="1">
    <source>
        <dbReference type="EMBL" id="KAI6089643.1"/>
    </source>
</evidence>
<reference evidence="1 2" key="1">
    <citation type="journal article" date="2022" name="New Phytol.">
        <title>Ecological generalism drives hyperdiversity of secondary metabolite gene clusters in xylarialean endophytes.</title>
        <authorList>
            <person name="Franco M.E.E."/>
            <person name="Wisecaver J.H."/>
            <person name="Arnold A.E."/>
            <person name="Ju Y.M."/>
            <person name="Slot J.C."/>
            <person name="Ahrendt S."/>
            <person name="Moore L.P."/>
            <person name="Eastman K.E."/>
            <person name="Scott K."/>
            <person name="Konkel Z."/>
            <person name="Mondo S.J."/>
            <person name="Kuo A."/>
            <person name="Hayes R.D."/>
            <person name="Haridas S."/>
            <person name="Andreopoulos B."/>
            <person name="Riley R."/>
            <person name="LaButti K."/>
            <person name="Pangilinan J."/>
            <person name="Lipzen A."/>
            <person name="Amirebrahimi M."/>
            <person name="Yan J."/>
            <person name="Adam C."/>
            <person name="Keymanesh K."/>
            <person name="Ng V."/>
            <person name="Louie K."/>
            <person name="Northen T."/>
            <person name="Drula E."/>
            <person name="Henrissat B."/>
            <person name="Hsieh H.M."/>
            <person name="Youens-Clark K."/>
            <person name="Lutzoni F."/>
            <person name="Miadlikowska J."/>
            <person name="Eastwood D.C."/>
            <person name="Hamelin R.C."/>
            <person name="Grigoriev I.V."/>
            <person name="U'Ren J.M."/>
        </authorList>
    </citation>
    <scope>NUCLEOTIDE SEQUENCE [LARGE SCALE GENOMIC DNA]</scope>
    <source>
        <strain evidence="1 2">ER1909</strain>
    </source>
</reference>
<dbReference type="EMBL" id="MU394294">
    <property type="protein sequence ID" value="KAI6089643.1"/>
    <property type="molecule type" value="Genomic_DNA"/>
</dbReference>
<accession>A0ACC0DAF4</accession>
<protein>
    <submittedName>
        <fullName evidence="1">Phospholipase/carboxylesterase</fullName>
    </submittedName>
</protein>
<evidence type="ECO:0000313" key="2">
    <source>
        <dbReference type="Proteomes" id="UP001497680"/>
    </source>
</evidence>
<gene>
    <name evidence="1" type="ORF">F4821DRAFT_230616</name>
</gene>
<name>A0ACC0DAF4_9PEZI</name>
<comment type="caution">
    <text evidence="1">The sequence shown here is derived from an EMBL/GenBank/DDBJ whole genome shotgun (WGS) entry which is preliminary data.</text>
</comment>
<keyword evidence="2" id="KW-1185">Reference proteome</keyword>
<organism evidence="1 2">
    <name type="scientific">Hypoxylon rubiginosum</name>
    <dbReference type="NCBI Taxonomy" id="110542"/>
    <lineage>
        <taxon>Eukaryota</taxon>
        <taxon>Fungi</taxon>
        <taxon>Dikarya</taxon>
        <taxon>Ascomycota</taxon>
        <taxon>Pezizomycotina</taxon>
        <taxon>Sordariomycetes</taxon>
        <taxon>Xylariomycetidae</taxon>
        <taxon>Xylariales</taxon>
        <taxon>Hypoxylaceae</taxon>
        <taxon>Hypoxylon</taxon>
    </lineage>
</organism>